<dbReference type="AlphaFoldDB" id="A0A495JHY1"/>
<keyword evidence="1" id="KW-1133">Transmembrane helix</keyword>
<reference evidence="2 3" key="1">
    <citation type="submission" date="2018-10" db="EMBL/GenBank/DDBJ databases">
        <title>Sequencing the genomes of 1000 actinobacteria strains.</title>
        <authorList>
            <person name="Klenk H.-P."/>
        </authorList>
    </citation>
    <scope>NUCLEOTIDE SEQUENCE [LARGE SCALE GENOMIC DNA]</scope>
    <source>
        <strain evidence="2 3">DSM 45175</strain>
    </source>
</reference>
<organism evidence="2 3">
    <name type="scientific">Micromonospora pisi</name>
    <dbReference type="NCBI Taxonomy" id="589240"/>
    <lineage>
        <taxon>Bacteria</taxon>
        <taxon>Bacillati</taxon>
        <taxon>Actinomycetota</taxon>
        <taxon>Actinomycetes</taxon>
        <taxon>Micromonosporales</taxon>
        <taxon>Micromonosporaceae</taxon>
        <taxon>Micromonospora</taxon>
    </lineage>
</organism>
<sequence length="336" mass="33272">MVQSPRRTGSPIVVAMLAAAAVVVLQALLVPLFAAPAAHLTPRDLPIAVAGPATAAEALVARLAAAQPGAFDPRTLTDPAEADRALRDREVYGAFVVGPDGITLHTASGASPTVTALLTEVARAAGGPVRVVDVVPADPDDPRGTGFAAGFLPLGMVGMLAGVLLALLVASRVARLVGLLAFGVLAGLAGAAVLQGWLGVLSGGYLANAAAIGLFALAVSATMTGLAALFGRPGIALGAVTIFLVGNSLGAVATAPELLPRPWGAVGQWLPVGAGADLLRSTAFFDGAGATAPLAILAGYAVVGLSFVSIGRAVIAITERIPANTDKSRILSTSVG</sequence>
<feature type="transmembrane region" description="Helical" evidence="1">
    <location>
        <begin position="12"/>
        <end position="34"/>
    </location>
</feature>
<dbReference type="Proteomes" id="UP000277671">
    <property type="component" value="Unassembled WGS sequence"/>
</dbReference>
<keyword evidence="3" id="KW-1185">Reference proteome</keyword>
<keyword evidence="1" id="KW-0812">Transmembrane</keyword>
<dbReference type="EMBL" id="RBKT01000001">
    <property type="protein sequence ID" value="RKR88616.1"/>
    <property type="molecule type" value="Genomic_DNA"/>
</dbReference>
<evidence type="ECO:0000313" key="3">
    <source>
        <dbReference type="Proteomes" id="UP000277671"/>
    </source>
</evidence>
<accession>A0A495JHY1</accession>
<evidence type="ECO:0000313" key="2">
    <source>
        <dbReference type="EMBL" id="RKR88616.1"/>
    </source>
</evidence>
<feature type="transmembrane region" description="Helical" evidence="1">
    <location>
        <begin position="235"/>
        <end position="255"/>
    </location>
</feature>
<dbReference type="RefSeq" id="WP_211349228.1">
    <property type="nucleotide sequence ID" value="NZ_RBKT01000001.1"/>
</dbReference>
<evidence type="ECO:0000256" key="1">
    <source>
        <dbReference type="SAM" id="Phobius"/>
    </source>
</evidence>
<proteinExistence type="predicted"/>
<name>A0A495JHY1_9ACTN</name>
<comment type="caution">
    <text evidence="2">The sequence shown here is derived from an EMBL/GenBank/DDBJ whole genome shotgun (WGS) entry which is preliminary data.</text>
</comment>
<protein>
    <recommendedName>
        <fullName evidence="4">ABC transporter permease</fullName>
    </recommendedName>
</protein>
<feature type="transmembrane region" description="Helical" evidence="1">
    <location>
        <begin position="147"/>
        <end position="169"/>
    </location>
</feature>
<gene>
    <name evidence="2" type="ORF">BDK92_2944</name>
</gene>
<feature type="transmembrane region" description="Helical" evidence="1">
    <location>
        <begin position="204"/>
        <end position="228"/>
    </location>
</feature>
<feature type="transmembrane region" description="Helical" evidence="1">
    <location>
        <begin position="294"/>
        <end position="315"/>
    </location>
</feature>
<keyword evidence="1" id="KW-0472">Membrane</keyword>
<evidence type="ECO:0008006" key="4">
    <source>
        <dbReference type="Google" id="ProtNLM"/>
    </source>
</evidence>
<feature type="transmembrane region" description="Helical" evidence="1">
    <location>
        <begin position="176"/>
        <end position="198"/>
    </location>
</feature>